<comment type="caution">
    <text evidence="4">The sequence shown here is derived from an EMBL/GenBank/DDBJ whole genome shotgun (WGS) entry which is preliminary data.</text>
</comment>
<protein>
    <recommendedName>
        <fullName evidence="3">EF-hand domain-containing protein</fullName>
    </recommendedName>
</protein>
<dbReference type="PROSITE" id="PS50222">
    <property type="entry name" value="EF_HAND_2"/>
    <property type="match status" value="1"/>
</dbReference>
<feature type="compositionally biased region" description="Low complexity" evidence="2">
    <location>
        <begin position="802"/>
        <end position="813"/>
    </location>
</feature>
<dbReference type="AlphaFoldDB" id="A0AAU9JRE4"/>
<evidence type="ECO:0000256" key="1">
    <source>
        <dbReference type="SAM" id="Coils"/>
    </source>
</evidence>
<feature type="compositionally biased region" description="Basic residues" evidence="2">
    <location>
        <begin position="269"/>
        <end position="279"/>
    </location>
</feature>
<feature type="region of interest" description="Disordered" evidence="2">
    <location>
        <begin position="262"/>
        <end position="289"/>
    </location>
</feature>
<gene>
    <name evidence="4" type="ORF">BSTOLATCC_MIC45613</name>
</gene>
<keyword evidence="5" id="KW-1185">Reference proteome</keyword>
<feature type="domain" description="EF-hand" evidence="3">
    <location>
        <begin position="618"/>
        <end position="653"/>
    </location>
</feature>
<sequence>MSYPQLKLDYRSIDLLNAEDSNKKEDAAPSSKSTFQSRPLSEKILNQKSSSRPISATYHSATRPKGLSTYKSDDSLLYRLRPVVVNIDKETLYEENMSLKLETNKLKEDLIRATTKVSMLEKELNRVNERAKNMKQKNEILPFMESKKVHLVPSLKETIKELRHEIKTRIEETEKLKRSLKYTNFLEMETEIKAFSDESTRLRHHLSEILKQKDILQNERIQALLEEKNALISLNNQFKKDIHDLTYALDIEKAELEKLKQVKQEIPKPKKKPHKKKKNHSQEKELKKTKEQLEFDRKEFVEKENSLKRSIENYKQELFAKQSKVDALEKEVRDLQASLKNFIARPINSNVVNVEKIKNQPKLQNPIKVLWQLHQVLTEKQISIDDFLASIENNYRIIKISDFLEIMKKENKNVEEKYMKKLKEQIKDSLDQYIPSFCLISLYESYEYNDKDYNLSSSIEESHENLAIQAPPQNLQETSPKAFPEYISPVKLEQIQSSLNHIKLKMQLNRFSKSDLQKVLFDNKFVFSNPIHINYVELSNLFSQEPFDIKDKNDSENLSRFLFQSESDKFTSLEQIEKVTKTPEQITKKLLELIDEWEVYSQEAEEKMDQEISALIQSNKVTLKTACKLYDTENSGIITIEQFKKALEDVEIQFSPKVLSYLVVLFYSHSYQLDTVPYKFLIKAYGNVKEKNSVEEESVTNSDEERAEITREFLGFMAEKLKKRSLTVRDAFKNDKNGLISPKKFIKGLSKLNIKNISEENIKLILDALQYEKETIPCISIDELEEILYHYGIATKRELENYKSNSESNSRSSSEAKNEKHYRESSNFLEYSEDSPEKSGPYKSLHYGSEGSPFGSAFELDGQKNSTIKSGKGDKFKLSSQDKASLDPENTDKSKFSEGNEEYVSDYEPEESDRQKTPIEKISNKHSETEEMSDSDAYSNDFEN</sequence>
<feature type="region of interest" description="Disordered" evidence="2">
    <location>
        <begin position="19"/>
        <end position="66"/>
    </location>
</feature>
<dbReference type="Proteomes" id="UP001162131">
    <property type="component" value="Unassembled WGS sequence"/>
</dbReference>
<reference evidence="4" key="1">
    <citation type="submission" date="2021-09" db="EMBL/GenBank/DDBJ databases">
        <authorList>
            <consortium name="AG Swart"/>
            <person name="Singh M."/>
            <person name="Singh A."/>
            <person name="Seah K."/>
            <person name="Emmerich C."/>
        </authorList>
    </citation>
    <scope>NUCLEOTIDE SEQUENCE</scope>
    <source>
        <strain evidence="4">ATCC30299</strain>
    </source>
</reference>
<evidence type="ECO:0000256" key="2">
    <source>
        <dbReference type="SAM" id="MobiDB-lite"/>
    </source>
</evidence>
<name>A0AAU9JRE4_9CILI</name>
<accession>A0AAU9JRE4</accession>
<feature type="compositionally biased region" description="Basic and acidic residues" evidence="2">
    <location>
        <begin position="814"/>
        <end position="824"/>
    </location>
</feature>
<dbReference type="InterPro" id="IPR002048">
    <property type="entry name" value="EF_hand_dom"/>
</dbReference>
<dbReference type="Gene3D" id="1.10.238.10">
    <property type="entry name" value="EF-hand"/>
    <property type="match status" value="1"/>
</dbReference>
<feature type="compositionally biased region" description="Acidic residues" evidence="2">
    <location>
        <begin position="899"/>
        <end position="911"/>
    </location>
</feature>
<feature type="compositionally biased region" description="Basic and acidic residues" evidence="2">
    <location>
        <begin position="912"/>
        <end position="929"/>
    </location>
</feature>
<dbReference type="GO" id="GO:0005509">
    <property type="term" value="F:calcium ion binding"/>
    <property type="evidence" value="ECO:0007669"/>
    <property type="project" value="InterPro"/>
</dbReference>
<dbReference type="SUPFAM" id="SSF47473">
    <property type="entry name" value="EF-hand"/>
    <property type="match status" value="1"/>
</dbReference>
<feature type="compositionally biased region" description="Polar residues" evidence="2">
    <location>
        <begin position="30"/>
        <end position="60"/>
    </location>
</feature>
<feature type="coiled-coil region" evidence="1">
    <location>
        <begin position="89"/>
        <end position="179"/>
    </location>
</feature>
<feature type="compositionally biased region" description="Basic and acidic residues" evidence="2">
    <location>
        <begin position="884"/>
        <end position="898"/>
    </location>
</feature>
<organism evidence="4 5">
    <name type="scientific">Blepharisma stoltei</name>
    <dbReference type="NCBI Taxonomy" id="1481888"/>
    <lineage>
        <taxon>Eukaryota</taxon>
        <taxon>Sar</taxon>
        <taxon>Alveolata</taxon>
        <taxon>Ciliophora</taxon>
        <taxon>Postciliodesmatophora</taxon>
        <taxon>Heterotrichea</taxon>
        <taxon>Heterotrichida</taxon>
        <taxon>Blepharismidae</taxon>
        <taxon>Blepharisma</taxon>
    </lineage>
</organism>
<evidence type="ECO:0000313" key="5">
    <source>
        <dbReference type="Proteomes" id="UP001162131"/>
    </source>
</evidence>
<proteinExistence type="predicted"/>
<dbReference type="InterPro" id="IPR011992">
    <property type="entry name" value="EF-hand-dom_pair"/>
</dbReference>
<feature type="compositionally biased region" description="Basic and acidic residues" evidence="2">
    <location>
        <begin position="280"/>
        <end position="289"/>
    </location>
</feature>
<evidence type="ECO:0000259" key="3">
    <source>
        <dbReference type="PROSITE" id="PS50222"/>
    </source>
</evidence>
<dbReference type="EMBL" id="CAJZBQ010000045">
    <property type="protein sequence ID" value="CAG9328157.1"/>
    <property type="molecule type" value="Genomic_DNA"/>
</dbReference>
<keyword evidence="1" id="KW-0175">Coiled coil</keyword>
<feature type="region of interest" description="Disordered" evidence="2">
    <location>
        <begin position="802"/>
        <end position="944"/>
    </location>
</feature>
<evidence type="ECO:0000313" key="4">
    <source>
        <dbReference type="EMBL" id="CAG9328157.1"/>
    </source>
</evidence>